<evidence type="ECO:0000256" key="4">
    <source>
        <dbReference type="SAM" id="MobiDB-lite"/>
    </source>
</evidence>
<accession>A0A7R9YLK4</accession>
<keyword evidence="2 3" id="KW-0040">ANK repeat</keyword>
<dbReference type="AlphaFoldDB" id="A0A7R9YLK4"/>
<evidence type="ECO:0008006" key="7">
    <source>
        <dbReference type="Google" id="ProtNLM"/>
    </source>
</evidence>
<dbReference type="PROSITE" id="PS50088">
    <property type="entry name" value="ANK_REPEAT"/>
    <property type="match status" value="1"/>
</dbReference>
<dbReference type="SUPFAM" id="SSF48403">
    <property type="entry name" value="Ankyrin repeat"/>
    <property type="match status" value="1"/>
</dbReference>
<keyword evidence="1" id="KW-0677">Repeat</keyword>
<dbReference type="PROSITE" id="PS50297">
    <property type="entry name" value="ANK_REP_REGION"/>
    <property type="match status" value="1"/>
</dbReference>
<feature type="repeat" description="ANK" evidence="3">
    <location>
        <begin position="134"/>
        <end position="167"/>
    </location>
</feature>
<proteinExistence type="predicted"/>
<gene>
    <name evidence="6" type="ORF">PLUT1463_LOCUS7784</name>
</gene>
<evidence type="ECO:0000256" key="3">
    <source>
        <dbReference type="PROSITE-ProRule" id="PRU00023"/>
    </source>
</evidence>
<protein>
    <recommendedName>
        <fullName evidence="7">Ankyrin repeat domain-containing protein</fullName>
    </recommendedName>
</protein>
<evidence type="ECO:0000256" key="2">
    <source>
        <dbReference type="ARBA" id="ARBA00023043"/>
    </source>
</evidence>
<feature type="signal peptide" evidence="5">
    <location>
        <begin position="1"/>
        <end position="18"/>
    </location>
</feature>
<evidence type="ECO:0000313" key="6">
    <source>
        <dbReference type="EMBL" id="CAD8273469.1"/>
    </source>
</evidence>
<feature type="region of interest" description="Disordered" evidence="4">
    <location>
        <begin position="36"/>
        <end position="57"/>
    </location>
</feature>
<reference evidence="6" key="1">
    <citation type="submission" date="2021-01" db="EMBL/GenBank/DDBJ databases">
        <authorList>
            <person name="Corre E."/>
            <person name="Pelletier E."/>
            <person name="Niang G."/>
            <person name="Scheremetjew M."/>
            <person name="Finn R."/>
            <person name="Kale V."/>
            <person name="Holt S."/>
            <person name="Cochrane G."/>
            <person name="Meng A."/>
            <person name="Brown T."/>
            <person name="Cohen L."/>
        </authorList>
    </citation>
    <scope>NUCLEOTIDE SEQUENCE</scope>
    <source>
        <strain evidence="6">RCC1537</strain>
    </source>
</reference>
<sequence>MRAVAACLLAVPLHVSRAQPRMASSYRADGVRIQHDPHAPDMARKYGRPGETDREGFDPYADTVGAGIYGGSVKRDASGRVLIGTQYQGHNPRPGPVYDGGGYSPMTRALHAGREAVEQLLDEQPELVHEISTGGATPLHMCGMSQRAQHLTELLIRRGANIEAVDTYSYRPLHRMASNNLAVGAAALLAAGADADAPSEKRGGGTALEIAMQAHAFDVVRLLRQHASAKGRDPAP</sequence>
<feature type="chain" id="PRO_5031360607" description="Ankyrin repeat domain-containing protein" evidence="5">
    <location>
        <begin position="19"/>
        <end position="236"/>
    </location>
</feature>
<organism evidence="6">
    <name type="scientific">Diacronema lutheri</name>
    <name type="common">Unicellular marine alga</name>
    <name type="synonym">Monochrysis lutheri</name>
    <dbReference type="NCBI Taxonomy" id="2081491"/>
    <lineage>
        <taxon>Eukaryota</taxon>
        <taxon>Haptista</taxon>
        <taxon>Haptophyta</taxon>
        <taxon>Pavlovophyceae</taxon>
        <taxon>Pavlovales</taxon>
        <taxon>Pavlovaceae</taxon>
        <taxon>Diacronema</taxon>
    </lineage>
</organism>
<dbReference type="EMBL" id="HBEB01012019">
    <property type="protein sequence ID" value="CAD8273469.1"/>
    <property type="molecule type" value="Transcribed_RNA"/>
</dbReference>
<dbReference type="InterPro" id="IPR036770">
    <property type="entry name" value="Ankyrin_rpt-contain_sf"/>
</dbReference>
<evidence type="ECO:0000256" key="5">
    <source>
        <dbReference type="SAM" id="SignalP"/>
    </source>
</evidence>
<dbReference type="Pfam" id="PF00023">
    <property type="entry name" value="Ank"/>
    <property type="match status" value="1"/>
</dbReference>
<dbReference type="PANTHER" id="PTHR24198">
    <property type="entry name" value="ANKYRIN REPEAT AND PROTEIN KINASE DOMAIN-CONTAINING PROTEIN"/>
    <property type="match status" value="1"/>
</dbReference>
<dbReference type="InterPro" id="IPR002110">
    <property type="entry name" value="Ankyrin_rpt"/>
</dbReference>
<dbReference type="PANTHER" id="PTHR24198:SF165">
    <property type="entry name" value="ANKYRIN REPEAT-CONTAINING PROTEIN-RELATED"/>
    <property type="match status" value="1"/>
</dbReference>
<name>A0A7R9YLK4_DIALT</name>
<evidence type="ECO:0000256" key="1">
    <source>
        <dbReference type="ARBA" id="ARBA00022737"/>
    </source>
</evidence>
<dbReference type="Gene3D" id="1.25.40.20">
    <property type="entry name" value="Ankyrin repeat-containing domain"/>
    <property type="match status" value="1"/>
</dbReference>
<keyword evidence="5" id="KW-0732">Signal</keyword>